<accession>A0A402CSY3</accession>
<dbReference type="SUPFAM" id="SSF55681">
    <property type="entry name" value="Class II aaRS and biotin synthetases"/>
    <property type="match status" value="1"/>
</dbReference>
<dbReference type="HAMAP" id="MF_00127">
    <property type="entry name" value="His_tRNA_synth"/>
    <property type="match status" value="1"/>
</dbReference>
<reference evidence="10 11" key="1">
    <citation type="journal article" date="2019" name="Int. J. Syst. Evol. Microbiol.">
        <title>Capsulimonas corticalis gen. nov., sp. nov., an aerobic capsulated bacterium, of a novel bacterial order, Capsulimonadales ord. nov., of the class Armatimonadia of the phylum Armatimonadetes.</title>
        <authorList>
            <person name="Li J."/>
            <person name="Kudo C."/>
            <person name="Tonouchi A."/>
        </authorList>
    </citation>
    <scope>NUCLEOTIDE SEQUENCE [LARGE SCALE GENOMIC DNA]</scope>
    <source>
        <strain evidence="10 11">AX-7</strain>
    </source>
</reference>
<dbReference type="PROSITE" id="PS50862">
    <property type="entry name" value="AA_TRNA_LIGASE_II"/>
    <property type="match status" value="1"/>
</dbReference>
<organism evidence="10 11">
    <name type="scientific">Capsulimonas corticalis</name>
    <dbReference type="NCBI Taxonomy" id="2219043"/>
    <lineage>
        <taxon>Bacteria</taxon>
        <taxon>Bacillati</taxon>
        <taxon>Armatimonadota</taxon>
        <taxon>Armatimonadia</taxon>
        <taxon>Capsulimonadales</taxon>
        <taxon>Capsulimonadaceae</taxon>
        <taxon>Capsulimonas</taxon>
    </lineage>
</organism>
<dbReference type="InterPro" id="IPR004516">
    <property type="entry name" value="HisRS/HisZ"/>
</dbReference>
<comment type="similarity">
    <text evidence="1 9">Belongs to the class-II aminoacyl-tRNA synthetase family.</text>
</comment>
<dbReference type="PANTHER" id="PTHR43707">
    <property type="entry name" value="HISTIDYL-TRNA SYNTHETASE"/>
    <property type="match status" value="1"/>
</dbReference>
<dbReference type="CDD" id="cd00773">
    <property type="entry name" value="HisRS-like_core"/>
    <property type="match status" value="1"/>
</dbReference>
<keyword evidence="6 9" id="KW-0648">Protein biosynthesis</keyword>
<dbReference type="Gene3D" id="3.30.930.10">
    <property type="entry name" value="Bira Bifunctional Protein, Domain 2"/>
    <property type="match status" value="1"/>
</dbReference>
<dbReference type="InterPro" id="IPR015807">
    <property type="entry name" value="His-tRNA-ligase"/>
</dbReference>
<dbReference type="Proteomes" id="UP000287394">
    <property type="component" value="Chromosome"/>
</dbReference>
<dbReference type="GO" id="GO:0005524">
    <property type="term" value="F:ATP binding"/>
    <property type="evidence" value="ECO:0007669"/>
    <property type="project" value="UniProtKB-UniRule"/>
</dbReference>
<dbReference type="Pfam" id="PF03129">
    <property type="entry name" value="HGTP_anticodon"/>
    <property type="match status" value="1"/>
</dbReference>
<evidence type="ECO:0000256" key="3">
    <source>
        <dbReference type="ARBA" id="ARBA00022598"/>
    </source>
</evidence>
<dbReference type="InterPro" id="IPR006195">
    <property type="entry name" value="aa-tRNA-synth_II"/>
</dbReference>
<dbReference type="Gene3D" id="3.40.50.800">
    <property type="entry name" value="Anticodon-binding domain"/>
    <property type="match status" value="1"/>
</dbReference>
<dbReference type="NCBIfam" id="TIGR00442">
    <property type="entry name" value="hisS"/>
    <property type="match status" value="1"/>
</dbReference>
<protein>
    <recommendedName>
        <fullName evidence="9">Histidine--tRNA ligase</fullName>
        <ecNumber evidence="9">6.1.1.21</ecNumber>
    </recommendedName>
    <alternativeName>
        <fullName evidence="9">Histidyl-tRNA synthetase</fullName>
        <shortName evidence="9">HisRS</shortName>
    </alternativeName>
</protein>
<sequence length="430" mass="47244">MGKYDRAPYTHDLYPGANDWHEDSVRANVLEEIFRNLCRIYGYGEVRTPVFEETELFTRTIGEGTDIVSKEMYTFTDRGGRSMTLRPEGTAPTIRAYLDSTLPSRGGVAKMFYIASIFRYERGQKGRYRQHQQFGVEALGADDPALDAEVVQIALSFFRTIGMRNLTLKLNSVGSTESRAAYLAALKAYVEPFLSEFSDEGKARFERNPLRMLDTKSERELKILANAPHLSEYLSPEEKEHFEAVCGYLNAASVEYVLDPYLVRGFDYYTKTAFEIQSPDLGAQNAVGGGGRYNKLVEEIGGKPTPGIGFGLGTERALLALQALGVEMPLPPGPTAFFVTLGDAGRTAAVKLLSDLRNAGVAADIDYTGRTMKTQMRAATLVNAQYALILGDDEVASQTVQVKDLAAREQRAVAFSDLVAELSSSAPGTP</sequence>
<proteinExistence type="inferred from homology"/>
<evidence type="ECO:0000256" key="7">
    <source>
        <dbReference type="ARBA" id="ARBA00023146"/>
    </source>
</evidence>
<keyword evidence="3 9" id="KW-0436">Ligase</keyword>
<comment type="subcellular location">
    <subcellularLocation>
        <location evidence="9">Cytoplasm</location>
    </subcellularLocation>
</comment>
<keyword evidence="7 9" id="KW-0030">Aminoacyl-tRNA synthetase</keyword>
<keyword evidence="11" id="KW-1185">Reference proteome</keyword>
<dbReference type="Pfam" id="PF13393">
    <property type="entry name" value="tRNA-synt_His"/>
    <property type="match status" value="1"/>
</dbReference>
<dbReference type="InterPro" id="IPR036621">
    <property type="entry name" value="Anticodon-bd_dom_sf"/>
</dbReference>
<dbReference type="SUPFAM" id="SSF52954">
    <property type="entry name" value="Class II aaRS ABD-related"/>
    <property type="match status" value="1"/>
</dbReference>
<gene>
    <name evidence="10" type="primary">hisS_1</name>
    <name evidence="9" type="synonym">hisS</name>
    <name evidence="10" type="ORF">CCAX7_29860</name>
</gene>
<dbReference type="InterPro" id="IPR033656">
    <property type="entry name" value="HisRS_anticodon"/>
</dbReference>
<dbReference type="InterPro" id="IPR041715">
    <property type="entry name" value="HisRS-like_core"/>
</dbReference>
<keyword evidence="4 9" id="KW-0547">Nucleotide-binding</keyword>
<dbReference type="InterPro" id="IPR004154">
    <property type="entry name" value="Anticodon-bd"/>
</dbReference>
<evidence type="ECO:0000256" key="8">
    <source>
        <dbReference type="ARBA" id="ARBA00047639"/>
    </source>
</evidence>
<name>A0A402CSY3_9BACT</name>
<dbReference type="EC" id="6.1.1.21" evidence="9"/>
<dbReference type="GO" id="GO:0005737">
    <property type="term" value="C:cytoplasm"/>
    <property type="evidence" value="ECO:0007669"/>
    <property type="project" value="UniProtKB-SubCell"/>
</dbReference>
<comment type="catalytic activity">
    <reaction evidence="8 9">
        <text>tRNA(His) + L-histidine + ATP = L-histidyl-tRNA(His) + AMP + diphosphate + H(+)</text>
        <dbReference type="Rhea" id="RHEA:17313"/>
        <dbReference type="Rhea" id="RHEA-COMP:9665"/>
        <dbReference type="Rhea" id="RHEA-COMP:9689"/>
        <dbReference type="ChEBI" id="CHEBI:15378"/>
        <dbReference type="ChEBI" id="CHEBI:30616"/>
        <dbReference type="ChEBI" id="CHEBI:33019"/>
        <dbReference type="ChEBI" id="CHEBI:57595"/>
        <dbReference type="ChEBI" id="CHEBI:78442"/>
        <dbReference type="ChEBI" id="CHEBI:78527"/>
        <dbReference type="ChEBI" id="CHEBI:456215"/>
        <dbReference type="EC" id="6.1.1.21"/>
    </reaction>
</comment>
<evidence type="ECO:0000256" key="4">
    <source>
        <dbReference type="ARBA" id="ARBA00022741"/>
    </source>
</evidence>
<evidence type="ECO:0000256" key="9">
    <source>
        <dbReference type="HAMAP-Rule" id="MF_00127"/>
    </source>
</evidence>
<dbReference type="RefSeq" id="WP_119320487.1">
    <property type="nucleotide sequence ID" value="NZ_AP025739.1"/>
</dbReference>
<evidence type="ECO:0000256" key="2">
    <source>
        <dbReference type="ARBA" id="ARBA00022490"/>
    </source>
</evidence>
<dbReference type="OrthoDB" id="9800814at2"/>
<keyword evidence="2 9" id="KW-0963">Cytoplasm</keyword>
<dbReference type="PANTHER" id="PTHR43707:SF1">
    <property type="entry name" value="HISTIDINE--TRNA LIGASE, MITOCHONDRIAL-RELATED"/>
    <property type="match status" value="1"/>
</dbReference>
<dbReference type="KEGG" id="ccot:CCAX7_29860"/>
<evidence type="ECO:0000313" key="11">
    <source>
        <dbReference type="Proteomes" id="UP000287394"/>
    </source>
</evidence>
<dbReference type="GO" id="GO:0004821">
    <property type="term" value="F:histidine-tRNA ligase activity"/>
    <property type="evidence" value="ECO:0007669"/>
    <property type="project" value="UniProtKB-UniRule"/>
</dbReference>
<dbReference type="InterPro" id="IPR045864">
    <property type="entry name" value="aa-tRNA-synth_II/BPL/LPL"/>
</dbReference>
<dbReference type="CDD" id="cd00859">
    <property type="entry name" value="HisRS_anticodon"/>
    <property type="match status" value="1"/>
</dbReference>
<keyword evidence="5 9" id="KW-0067">ATP-binding</keyword>
<evidence type="ECO:0000256" key="1">
    <source>
        <dbReference type="ARBA" id="ARBA00008226"/>
    </source>
</evidence>
<evidence type="ECO:0000313" key="10">
    <source>
        <dbReference type="EMBL" id="BDI30935.1"/>
    </source>
</evidence>
<comment type="subunit">
    <text evidence="9">Homodimer.</text>
</comment>
<dbReference type="PIRSF" id="PIRSF001549">
    <property type="entry name" value="His-tRNA_synth"/>
    <property type="match status" value="1"/>
</dbReference>
<dbReference type="FunCoup" id="A0A402CSY3">
    <property type="interactions" value="483"/>
</dbReference>
<evidence type="ECO:0000256" key="5">
    <source>
        <dbReference type="ARBA" id="ARBA00022840"/>
    </source>
</evidence>
<dbReference type="EMBL" id="AP025739">
    <property type="protein sequence ID" value="BDI30935.1"/>
    <property type="molecule type" value="Genomic_DNA"/>
</dbReference>
<dbReference type="AlphaFoldDB" id="A0A402CSY3"/>
<evidence type="ECO:0000256" key="6">
    <source>
        <dbReference type="ARBA" id="ARBA00022917"/>
    </source>
</evidence>
<dbReference type="GO" id="GO:0006427">
    <property type="term" value="P:histidyl-tRNA aminoacylation"/>
    <property type="evidence" value="ECO:0007669"/>
    <property type="project" value="UniProtKB-UniRule"/>
</dbReference>